<dbReference type="Pfam" id="PF13023">
    <property type="entry name" value="HD_3"/>
    <property type="match status" value="1"/>
</dbReference>
<dbReference type="OrthoDB" id="418237at2759"/>
<dbReference type="PANTHER" id="PTHR11439:SF486">
    <property type="entry name" value="RLK (RECEPTOR-LIKE KINASE) PROTEIN, PUTATIVE-RELATED"/>
    <property type="match status" value="1"/>
</dbReference>
<dbReference type="Gene3D" id="1.10.3210.10">
    <property type="entry name" value="Hypothetical protein af1432"/>
    <property type="match status" value="1"/>
</dbReference>
<evidence type="ECO:0000313" key="2">
    <source>
        <dbReference type="EMBL" id="KAA8537233.1"/>
    </source>
</evidence>
<accession>A0A5J5B1U8</accession>
<keyword evidence="3" id="KW-1185">Reference proteome</keyword>
<dbReference type="Proteomes" id="UP000325577">
    <property type="component" value="Linkage Group LG16"/>
</dbReference>
<proteinExistence type="predicted"/>
<evidence type="ECO:0000259" key="1">
    <source>
        <dbReference type="Pfam" id="PF13023"/>
    </source>
</evidence>
<dbReference type="SUPFAM" id="SSF109604">
    <property type="entry name" value="HD-domain/PDEase-like"/>
    <property type="match status" value="1"/>
</dbReference>
<feature type="domain" description="HD" evidence="1">
    <location>
        <begin position="8"/>
        <end position="37"/>
    </location>
</feature>
<evidence type="ECO:0000313" key="3">
    <source>
        <dbReference type="Proteomes" id="UP000325577"/>
    </source>
</evidence>
<dbReference type="EMBL" id="CM018039">
    <property type="protein sequence ID" value="KAA8537233.1"/>
    <property type="molecule type" value="Genomic_DNA"/>
</dbReference>
<dbReference type="PANTHER" id="PTHR11439">
    <property type="entry name" value="GAG-POL-RELATED RETROTRANSPOSON"/>
    <property type="match status" value="1"/>
</dbReference>
<sequence>MCKVLGDGPKAKEIGELWMEYEENSSLEAKVVKDFDKELHLIAVKRIIRYVNGTLGYGIWYPFDTNVTLAAYSDVDWARNVDDRNSTSGCCFYLRNTLVSWHSKTLFHSPPPRPSTLQRGVVLPNWCG</sequence>
<gene>
    <name evidence="2" type="ORF">F0562_029711</name>
</gene>
<dbReference type="AlphaFoldDB" id="A0A5J5B1U8"/>
<organism evidence="2 3">
    <name type="scientific">Nyssa sinensis</name>
    <dbReference type="NCBI Taxonomy" id="561372"/>
    <lineage>
        <taxon>Eukaryota</taxon>
        <taxon>Viridiplantae</taxon>
        <taxon>Streptophyta</taxon>
        <taxon>Embryophyta</taxon>
        <taxon>Tracheophyta</taxon>
        <taxon>Spermatophyta</taxon>
        <taxon>Magnoliopsida</taxon>
        <taxon>eudicotyledons</taxon>
        <taxon>Gunneridae</taxon>
        <taxon>Pentapetalae</taxon>
        <taxon>asterids</taxon>
        <taxon>Cornales</taxon>
        <taxon>Nyssaceae</taxon>
        <taxon>Nyssa</taxon>
    </lineage>
</organism>
<protein>
    <recommendedName>
        <fullName evidence="1">HD domain-containing protein</fullName>
    </recommendedName>
</protein>
<dbReference type="InterPro" id="IPR006674">
    <property type="entry name" value="HD_domain"/>
</dbReference>
<name>A0A5J5B1U8_9ASTE</name>
<reference evidence="2 3" key="1">
    <citation type="submission" date="2019-09" db="EMBL/GenBank/DDBJ databases">
        <title>A chromosome-level genome assembly of the Chinese tupelo Nyssa sinensis.</title>
        <authorList>
            <person name="Yang X."/>
            <person name="Kang M."/>
            <person name="Yang Y."/>
            <person name="Xiong H."/>
            <person name="Wang M."/>
            <person name="Zhang Z."/>
            <person name="Wang Z."/>
            <person name="Wu H."/>
            <person name="Ma T."/>
            <person name="Liu J."/>
            <person name="Xi Z."/>
        </authorList>
    </citation>
    <scope>NUCLEOTIDE SEQUENCE [LARGE SCALE GENOMIC DNA]</scope>
    <source>
        <strain evidence="2">J267</strain>
        <tissue evidence="2">Leaf</tissue>
    </source>
</reference>